<dbReference type="EMBL" id="CR382126">
    <property type="protein sequence ID" value="CAG97889.1"/>
    <property type="molecule type" value="Genomic_DNA"/>
</dbReference>
<evidence type="ECO:0000313" key="2">
    <source>
        <dbReference type="EMBL" id="CAG97889.1"/>
    </source>
</evidence>
<feature type="region of interest" description="Disordered" evidence="1">
    <location>
        <begin position="93"/>
        <end position="117"/>
    </location>
</feature>
<evidence type="ECO:0000256" key="1">
    <source>
        <dbReference type="SAM" id="MobiDB-lite"/>
    </source>
</evidence>
<dbReference type="HOGENOM" id="CLU_028479_0_0_1"/>
<dbReference type="KEGG" id="kla:KLLA0_F02255g"/>
<keyword evidence="3" id="KW-1185">Reference proteome</keyword>
<reference evidence="2 3" key="1">
    <citation type="journal article" date="2004" name="Nature">
        <title>Genome evolution in yeasts.</title>
        <authorList>
            <consortium name="Genolevures"/>
            <person name="Dujon B."/>
            <person name="Sherman D."/>
            <person name="Fischer G."/>
            <person name="Durrens P."/>
            <person name="Casaregola S."/>
            <person name="Lafontaine I."/>
            <person name="de Montigny J."/>
            <person name="Marck C."/>
            <person name="Neuveglise C."/>
            <person name="Talla E."/>
            <person name="Goffard N."/>
            <person name="Frangeul L."/>
            <person name="Aigle M."/>
            <person name="Anthouard V."/>
            <person name="Babour A."/>
            <person name="Barbe V."/>
            <person name="Barnay S."/>
            <person name="Blanchin S."/>
            <person name="Beckerich J.M."/>
            <person name="Beyne E."/>
            <person name="Bleykasten C."/>
            <person name="Boisrame A."/>
            <person name="Boyer J."/>
            <person name="Cattolico L."/>
            <person name="Confanioleri F."/>
            <person name="de Daruvar A."/>
            <person name="Despons L."/>
            <person name="Fabre E."/>
            <person name="Fairhead C."/>
            <person name="Ferry-Dumazet H."/>
            <person name="Groppi A."/>
            <person name="Hantraye F."/>
            <person name="Hennequin C."/>
            <person name="Jauniaux N."/>
            <person name="Joyet P."/>
            <person name="Kachouri R."/>
            <person name="Kerrest A."/>
            <person name="Koszul R."/>
            <person name="Lemaire M."/>
            <person name="Lesur I."/>
            <person name="Ma L."/>
            <person name="Muller H."/>
            <person name="Nicaud J.M."/>
            <person name="Nikolski M."/>
            <person name="Oztas S."/>
            <person name="Ozier-Kalogeropoulos O."/>
            <person name="Pellenz S."/>
            <person name="Potier S."/>
            <person name="Richard G.F."/>
            <person name="Straub M.L."/>
            <person name="Suleau A."/>
            <person name="Swennene D."/>
            <person name="Tekaia F."/>
            <person name="Wesolowski-Louvel M."/>
            <person name="Westhof E."/>
            <person name="Wirth B."/>
            <person name="Zeniou-Meyer M."/>
            <person name="Zivanovic I."/>
            <person name="Bolotin-Fukuhara M."/>
            <person name="Thierry A."/>
            <person name="Bouchier C."/>
            <person name="Caudron B."/>
            <person name="Scarpelli C."/>
            <person name="Gaillardin C."/>
            <person name="Weissenbach J."/>
            <person name="Wincker P."/>
            <person name="Souciet J.L."/>
        </authorList>
    </citation>
    <scope>NUCLEOTIDE SEQUENCE [LARGE SCALE GENOMIC DNA]</scope>
    <source>
        <strain evidence="3">ATCC 8585 / CBS 2359 / DSM 70799 / NBRC 1267 / NRRL Y-1140 / WM37</strain>
    </source>
</reference>
<name>Q6CLK7_KLULA</name>
<dbReference type="PaxDb" id="284590-Q6CLK7"/>
<proteinExistence type="predicted"/>
<dbReference type="InterPro" id="IPR015943">
    <property type="entry name" value="WD40/YVTN_repeat-like_dom_sf"/>
</dbReference>
<dbReference type="Gene3D" id="2.130.10.10">
    <property type="entry name" value="YVTN repeat-like/Quinoprotein amine dehydrogenase"/>
    <property type="match status" value="1"/>
</dbReference>
<dbReference type="eggNOG" id="ENOG502QUFR">
    <property type="taxonomic scope" value="Eukaryota"/>
</dbReference>
<dbReference type="OMA" id="TNFPIRC"/>
<dbReference type="InterPro" id="IPR036322">
    <property type="entry name" value="WD40_repeat_dom_sf"/>
</dbReference>
<accession>Q6CLK7</accession>
<dbReference type="FunCoup" id="Q6CLK7">
    <property type="interactions" value="43"/>
</dbReference>
<organism evidence="2 3">
    <name type="scientific">Kluyveromyces lactis (strain ATCC 8585 / CBS 2359 / DSM 70799 / NBRC 1267 / NRRL Y-1140 / WM37)</name>
    <name type="common">Yeast</name>
    <name type="synonym">Candida sphaerica</name>
    <dbReference type="NCBI Taxonomy" id="284590"/>
    <lineage>
        <taxon>Eukaryota</taxon>
        <taxon>Fungi</taxon>
        <taxon>Dikarya</taxon>
        <taxon>Ascomycota</taxon>
        <taxon>Saccharomycotina</taxon>
        <taxon>Saccharomycetes</taxon>
        <taxon>Saccharomycetales</taxon>
        <taxon>Saccharomycetaceae</taxon>
        <taxon>Kluyveromyces</taxon>
    </lineage>
</organism>
<evidence type="ECO:0000313" key="3">
    <source>
        <dbReference type="Proteomes" id="UP000000598"/>
    </source>
</evidence>
<protein>
    <submittedName>
        <fullName evidence="2">KLLA0F02255p</fullName>
    </submittedName>
</protein>
<sequence length="644" mass="72395">MSIEQILKDLEQNLFLPSEILRSGNKISVKYRYIDDAYVQSCGCIMSEQLSKEIQTSLSATCPVCHTASVTGVGPVGPLRHLYDQLRFYQNNKPPNEDILEDPTLTQSTERSRRHSDKSHSLLSLFLQVASKVATEDEQDSPVKNGALKDVNDVQNFKASAEEPIAVETGSLDNISNSKTIPIQDNNSSMVETPLFPINTATIASEFNEEKEYYFAKCFPMYRKRSQFNTHSKFLRTKSKLFINNSISPDCTKFALITPNKWEVFSIPSTNSGSKNKEPELLFCGNTNGEFGPNFESLSFPQNATVLQPIYNESWDAATMRTTRKKTKDNSAATALSQWEHIYCKLSNRLLVVAGTRGIFRVFNLSRGGEPIYTYCSSFPIRSIDINPITSIVSCGITGRDRTTGSEQALLLFHRFEFDQSSQSWQFPQPITITLPYRDPIHTLQFSSDGKYLSCSTALESRFLVISLRKINEPRLVMKSLRSLDTSLESEGITDTKLFPGNPNLMCVTSVAFNAPPIVINTKIESINGVQSVAQPTMLLRLDELGSKIHKCEISPRNDSIAFLDRNGTVNILFAPTMMDNEKRRILTVDVVSNAYRMREAASMRFSVDGHTLYILDRKGILYVEDFAFALPQHPEVTKCKQIN</sequence>
<dbReference type="Proteomes" id="UP000000598">
    <property type="component" value="Chromosome F"/>
</dbReference>
<dbReference type="AlphaFoldDB" id="Q6CLK7"/>
<gene>
    <name evidence="2" type="ORF">KLLA0_F02255g</name>
</gene>
<dbReference type="InParanoid" id="Q6CLK7"/>
<dbReference type="STRING" id="284590.Q6CLK7"/>
<dbReference type="SUPFAM" id="SSF50978">
    <property type="entry name" value="WD40 repeat-like"/>
    <property type="match status" value="1"/>
</dbReference>